<keyword evidence="9" id="KW-1185">Reference proteome</keyword>
<keyword evidence="2" id="KW-0547">Nucleotide-binding</keyword>
<evidence type="ECO:0000256" key="4">
    <source>
        <dbReference type="ARBA" id="ARBA00022840"/>
    </source>
</evidence>
<sequence length="729" mass="82091">MAFIGEAAVSMLLELLLGKSINAALNFVAGYGQVGDQLNKWKSKLHDINAVLNDAEEKQIKHEGVKKWLEDLQVLAYDADDILDEFVYEELRLKLRKTEAQASTSKVRKLLPACCIGSDFTPSSFLFKNAMVTKMKKITDRLNDLDERRKSLELCDVLSQAARSEGKKPARLQLTSMMDEAVEECPQLSGRLPTCLQSLHRLEIKECSRLVVSISSYPSLRELSVEGCEELVDECSSSAVEEVAPLQSVTLSSISKFSIAAERRTLRFANSKDFEIRDFNKLPELLHAFTSLTIMKLERCPSMVSFSEINFLPALKELKISDCDNLQYLFDENASSNTCLLERLEIGDCWSLIQLSSRGDICNQLQHLEIRHCPKLRSLFLNSKLPVMLKKLHIWNCRVLECNSLEYISIWDAGNIKSLPQGLDKLSHLQEIHLWSCSNLVVRLEEIGLPTAKLRDFRISWCENIGALPKCINNFTSLRRLVVGSCSADISFPEEGFPTNLTQLEISDAPKISSSLFDWGFHRLTSLQLLVISGEGCSNVVSFPEERMTLPRSLTYIYITKFDNLEFIRSEGFQHLTSLEELDIGYCPKLKSLPEKDKLLSLGKQIESVIILKLRLHSSSPLEALVNLGLLNEVMFNGNLQSEGAIFLHKGVANSQMSGCERVIISEADVLKVMFTETAGLYELFIKVGCSIVIHWIIIQFGDLGVGGLAKIDQAYYVVLCCLDYRHFM</sequence>
<keyword evidence="1" id="KW-0677">Repeat</keyword>
<keyword evidence="4" id="KW-0067">ATP-binding</keyword>
<dbReference type="Pfam" id="PF23247">
    <property type="entry name" value="LRR_RPS2"/>
    <property type="match status" value="1"/>
</dbReference>
<feature type="domain" description="Disease resistance N-terminal" evidence="6">
    <location>
        <begin position="14"/>
        <end position="99"/>
    </location>
</feature>
<accession>A0ABR2PA71</accession>
<evidence type="ECO:0000256" key="3">
    <source>
        <dbReference type="ARBA" id="ARBA00022821"/>
    </source>
</evidence>
<name>A0ABR2PA71_9ROSI</name>
<dbReference type="PANTHER" id="PTHR36766">
    <property type="entry name" value="PLANT BROAD-SPECTRUM MILDEW RESISTANCE PROTEIN RPW8"/>
    <property type="match status" value="1"/>
</dbReference>
<dbReference type="SUPFAM" id="SSF52047">
    <property type="entry name" value="RNI-like"/>
    <property type="match status" value="2"/>
</dbReference>
<gene>
    <name evidence="8" type="ORF">V6N11_068603</name>
</gene>
<dbReference type="PANTHER" id="PTHR36766:SF40">
    <property type="entry name" value="DISEASE RESISTANCE PROTEIN RGA3"/>
    <property type="match status" value="1"/>
</dbReference>
<dbReference type="Pfam" id="PF18052">
    <property type="entry name" value="Rx_N"/>
    <property type="match status" value="1"/>
</dbReference>
<evidence type="ECO:0008006" key="10">
    <source>
        <dbReference type="Google" id="ProtNLM"/>
    </source>
</evidence>
<dbReference type="Proteomes" id="UP001396334">
    <property type="component" value="Unassembled WGS sequence"/>
</dbReference>
<evidence type="ECO:0000256" key="1">
    <source>
        <dbReference type="ARBA" id="ARBA00022737"/>
    </source>
</evidence>
<comment type="caution">
    <text evidence="8">The sequence shown here is derived from an EMBL/GenBank/DDBJ whole genome shotgun (WGS) entry which is preliminary data.</text>
</comment>
<protein>
    <recommendedName>
        <fullName evidence="10">Rx N-terminal domain-containing protein</fullName>
    </recommendedName>
</protein>
<keyword evidence="5" id="KW-0732">Signal</keyword>
<dbReference type="InterPro" id="IPR041118">
    <property type="entry name" value="Rx_N"/>
</dbReference>
<feature type="signal peptide" evidence="5">
    <location>
        <begin position="1"/>
        <end position="18"/>
    </location>
</feature>
<dbReference type="Gene3D" id="3.80.10.10">
    <property type="entry name" value="Ribonuclease Inhibitor"/>
    <property type="match status" value="2"/>
</dbReference>
<evidence type="ECO:0000256" key="5">
    <source>
        <dbReference type="SAM" id="SignalP"/>
    </source>
</evidence>
<feature type="domain" description="Disease resistance protein At4g27190-like leucine-rich repeats" evidence="7">
    <location>
        <begin position="286"/>
        <end position="398"/>
    </location>
</feature>
<evidence type="ECO:0000259" key="7">
    <source>
        <dbReference type="Pfam" id="PF23247"/>
    </source>
</evidence>
<dbReference type="EMBL" id="JBBPBN010000069">
    <property type="protein sequence ID" value="KAK8985340.1"/>
    <property type="molecule type" value="Genomic_DNA"/>
</dbReference>
<reference evidence="8 9" key="1">
    <citation type="journal article" date="2024" name="G3 (Bethesda)">
        <title>Genome assembly of Hibiscus sabdariffa L. provides insights into metabolisms of medicinal natural products.</title>
        <authorList>
            <person name="Kim T."/>
        </authorList>
    </citation>
    <scope>NUCLEOTIDE SEQUENCE [LARGE SCALE GENOMIC DNA]</scope>
    <source>
        <strain evidence="8">TK-2024</strain>
        <tissue evidence="8">Old leaves</tissue>
    </source>
</reference>
<evidence type="ECO:0000313" key="8">
    <source>
        <dbReference type="EMBL" id="KAK8985340.1"/>
    </source>
</evidence>
<keyword evidence="3" id="KW-0611">Plant defense</keyword>
<organism evidence="8 9">
    <name type="scientific">Hibiscus sabdariffa</name>
    <name type="common">roselle</name>
    <dbReference type="NCBI Taxonomy" id="183260"/>
    <lineage>
        <taxon>Eukaryota</taxon>
        <taxon>Viridiplantae</taxon>
        <taxon>Streptophyta</taxon>
        <taxon>Embryophyta</taxon>
        <taxon>Tracheophyta</taxon>
        <taxon>Spermatophyta</taxon>
        <taxon>Magnoliopsida</taxon>
        <taxon>eudicotyledons</taxon>
        <taxon>Gunneridae</taxon>
        <taxon>Pentapetalae</taxon>
        <taxon>rosids</taxon>
        <taxon>malvids</taxon>
        <taxon>Malvales</taxon>
        <taxon>Malvaceae</taxon>
        <taxon>Malvoideae</taxon>
        <taxon>Hibiscus</taxon>
    </lineage>
</organism>
<evidence type="ECO:0000313" key="9">
    <source>
        <dbReference type="Proteomes" id="UP001396334"/>
    </source>
</evidence>
<proteinExistence type="predicted"/>
<evidence type="ECO:0000256" key="2">
    <source>
        <dbReference type="ARBA" id="ARBA00022741"/>
    </source>
</evidence>
<dbReference type="InterPro" id="IPR057135">
    <property type="entry name" value="At4g27190-like_LRR"/>
</dbReference>
<feature type="chain" id="PRO_5045403322" description="Rx N-terminal domain-containing protein" evidence="5">
    <location>
        <begin position="19"/>
        <end position="729"/>
    </location>
</feature>
<dbReference type="Gene3D" id="1.20.5.4130">
    <property type="match status" value="1"/>
</dbReference>
<dbReference type="InterPro" id="IPR032675">
    <property type="entry name" value="LRR_dom_sf"/>
</dbReference>
<evidence type="ECO:0000259" key="6">
    <source>
        <dbReference type="Pfam" id="PF18052"/>
    </source>
</evidence>